<protein>
    <submittedName>
        <fullName evidence="2">GDSL-type esterase/lipase family protein</fullName>
    </submittedName>
</protein>
<evidence type="ECO:0000313" key="3">
    <source>
        <dbReference type="Proteomes" id="UP001214250"/>
    </source>
</evidence>
<gene>
    <name evidence="2" type="ORF">PQO03_00465</name>
</gene>
<accession>A0ABY7VRE1</accession>
<feature type="domain" description="SGNH hydrolase-type esterase" evidence="1">
    <location>
        <begin position="23"/>
        <end position="71"/>
    </location>
</feature>
<dbReference type="Gene3D" id="3.40.50.1110">
    <property type="entry name" value="SGNH hydrolase"/>
    <property type="match status" value="1"/>
</dbReference>
<dbReference type="Proteomes" id="UP001214250">
    <property type="component" value="Chromosome 1"/>
</dbReference>
<name>A0ABY7VRE1_9BACT</name>
<dbReference type="Pfam" id="PF13472">
    <property type="entry name" value="Lipase_GDSL_2"/>
    <property type="match status" value="1"/>
</dbReference>
<dbReference type="InterPro" id="IPR036514">
    <property type="entry name" value="SGNH_hydro_sf"/>
</dbReference>
<dbReference type="EMBL" id="CP117811">
    <property type="protein sequence ID" value="WDE96436.1"/>
    <property type="molecule type" value="Genomic_DNA"/>
</dbReference>
<dbReference type="SUPFAM" id="SSF52266">
    <property type="entry name" value="SGNH hydrolase"/>
    <property type="match status" value="1"/>
</dbReference>
<keyword evidence="3" id="KW-1185">Reference proteome</keyword>
<dbReference type="InterPro" id="IPR013830">
    <property type="entry name" value="SGNH_hydro"/>
</dbReference>
<reference evidence="2 3" key="1">
    <citation type="submission" date="2023-02" db="EMBL/GenBank/DDBJ databases">
        <title>Genome sequence of Lentisphaera profundi SAORIC-696.</title>
        <authorList>
            <person name="Kim e."/>
            <person name="Cho J.-C."/>
            <person name="Choi A."/>
            <person name="Kang I."/>
        </authorList>
    </citation>
    <scope>NUCLEOTIDE SEQUENCE [LARGE SCALE GENOMIC DNA]</scope>
    <source>
        <strain evidence="2 3">SAORIC-696</strain>
    </source>
</reference>
<organism evidence="2 3">
    <name type="scientific">Lentisphaera profundi</name>
    <dbReference type="NCBI Taxonomy" id="1658616"/>
    <lineage>
        <taxon>Bacteria</taxon>
        <taxon>Pseudomonadati</taxon>
        <taxon>Lentisphaerota</taxon>
        <taxon>Lentisphaeria</taxon>
        <taxon>Lentisphaerales</taxon>
        <taxon>Lentisphaeraceae</taxon>
        <taxon>Lentisphaera</taxon>
    </lineage>
</organism>
<evidence type="ECO:0000313" key="2">
    <source>
        <dbReference type="EMBL" id="WDE96436.1"/>
    </source>
</evidence>
<sequence length="75" mass="8117">MKYFLFIVAFALSAIASEQRIICLGDSLTASYGVQEDEAWPALLQKQLNKEHTNYKVINAGTSGATSAGGLRKLP</sequence>
<dbReference type="RefSeq" id="WP_274150502.1">
    <property type="nucleotide sequence ID" value="NZ_CP117811.1"/>
</dbReference>
<evidence type="ECO:0000259" key="1">
    <source>
        <dbReference type="Pfam" id="PF13472"/>
    </source>
</evidence>
<proteinExistence type="predicted"/>